<evidence type="ECO:0008006" key="3">
    <source>
        <dbReference type="Google" id="ProtNLM"/>
    </source>
</evidence>
<evidence type="ECO:0000313" key="1">
    <source>
        <dbReference type="EMBL" id="MUU77811.1"/>
    </source>
</evidence>
<comment type="caution">
    <text evidence="1">The sequence shown here is derived from an EMBL/GenBank/DDBJ whole genome shotgun (WGS) entry which is preliminary data.</text>
</comment>
<name>A0A6L6U6G5_9FLAO</name>
<dbReference type="AlphaFoldDB" id="A0A6L6U6G5"/>
<gene>
    <name evidence="1" type="ORF">GN138_05105</name>
</gene>
<dbReference type="InterPro" id="IPR008969">
    <property type="entry name" value="CarboxyPept-like_regulatory"/>
</dbReference>
<accession>A0A6L6U6G5</accession>
<reference evidence="1 2" key="1">
    <citation type="submission" date="2019-12" db="EMBL/GenBank/DDBJ databases">
        <authorList>
            <person name="Li J."/>
        </authorList>
    </citation>
    <scope>NUCLEOTIDE SEQUENCE [LARGE SCALE GENOMIC DNA]</scope>
    <source>
        <strain evidence="1 2">HL2-2</strain>
    </source>
</reference>
<protein>
    <recommendedName>
        <fullName evidence="3">Carboxypeptidase regulatory-like domain-containing protein</fullName>
    </recommendedName>
</protein>
<sequence>MTTIKKLPNFILSFLFALITITSCEKDDGSTGSEQQEIIPDTFSEYFGNEISRNFLGNVIDINNNPIEGVTISIGNETATTDSNGIFIINDANVNERFGYIKAEKAGYIHGSRSVVPSGGTNKVTIMLLEATVAGTVTSGAPETISIANGSSVSFDGNFIKEDGSTYSGSVDVIMHHLDPADDNMALQMPGMLYAQNEEGAERMLQTLGMLAVELRGSSGEDLNLATGSTSEIKIPVDASLMSTAPTTIPLWYFDETNGYWKEEGQATLQGNMYVGTVSHFSFWNLDAQFPAVNLCITLIDQEGNPLANQSLTLTHSNPNYLYPTSSGYSNDVGEVCGLIPLDEVLELNVYMYSYCGNTPIHTEQIGPFNADSNLTVTVTYSSDVIEETVFGNFNTCDDNAVTDGYVQLRYGYQTFTDVVSDGTFEINLLRCEGDNTFGIKGSDYVNLQTTDSISYTFTTPLTNIGTVTACNSVTEFIQYTIDDNDSVFIIDGIQSWYAEVSDASNAPSISISGNGNSTGNNTCFYMMGVLDASNYEGTYDNFDWNNPNDTGFNIQECMDMSNSNNNIIYNLTSFGAVGEYIDINFSGTYEDLDGGSHTINGIVHVLRDN</sequence>
<dbReference type="PROSITE" id="PS51257">
    <property type="entry name" value="PROKAR_LIPOPROTEIN"/>
    <property type="match status" value="1"/>
</dbReference>
<keyword evidence="2" id="KW-1185">Reference proteome</keyword>
<dbReference type="Gene3D" id="2.60.40.1120">
    <property type="entry name" value="Carboxypeptidase-like, regulatory domain"/>
    <property type="match status" value="1"/>
</dbReference>
<dbReference type="Proteomes" id="UP000478208">
    <property type="component" value="Unassembled WGS sequence"/>
</dbReference>
<dbReference type="SUPFAM" id="SSF49464">
    <property type="entry name" value="Carboxypeptidase regulatory domain-like"/>
    <property type="match status" value="1"/>
</dbReference>
<evidence type="ECO:0000313" key="2">
    <source>
        <dbReference type="Proteomes" id="UP000478208"/>
    </source>
</evidence>
<dbReference type="RefSeq" id="WP_157362716.1">
    <property type="nucleotide sequence ID" value="NZ_WOWS01000002.1"/>
</dbReference>
<dbReference type="EMBL" id="WOWS01000002">
    <property type="protein sequence ID" value="MUU77811.1"/>
    <property type="molecule type" value="Genomic_DNA"/>
</dbReference>
<proteinExistence type="predicted"/>
<organism evidence="1 2">
    <name type="scientific">Winogradskyella endarachnes</name>
    <dbReference type="NCBI Taxonomy" id="2681965"/>
    <lineage>
        <taxon>Bacteria</taxon>
        <taxon>Pseudomonadati</taxon>
        <taxon>Bacteroidota</taxon>
        <taxon>Flavobacteriia</taxon>
        <taxon>Flavobacteriales</taxon>
        <taxon>Flavobacteriaceae</taxon>
        <taxon>Winogradskyella</taxon>
    </lineage>
</organism>